<dbReference type="InterPro" id="IPR013158">
    <property type="entry name" value="AID"/>
</dbReference>
<evidence type="ECO:0000313" key="3">
    <source>
        <dbReference type="Proteomes" id="UP000321532"/>
    </source>
</evidence>
<gene>
    <name evidence="2" type="ORF">AAE02nite_46100</name>
</gene>
<reference evidence="2 3" key="1">
    <citation type="submission" date="2019-07" db="EMBL/GenBank/DDBJ databases">
        <title>Whole genome shotgun sequence of Adhaeribacter aerolatus NBRC 106133.</title>
        <authorList>
            <person name="Hosoyama A."/>
            <person name="Uohara A."/>
            <person name="Ohji S."/>
            <person name="Ichikawa N."/>
        </authorList>
    </citation>
    <scope>NUCLEOTIDE SEQUENCE [LARGE SCALE GENOMIC DNA]</scope>
    <source>
        <strain evidence="2 3">NBRC 106133</strain>
    </source>
</reference>
<protein>
    <recommendedName>
        <fullName evidence="1">Activation-induced cytidine deaminase AID domain-containing protein</fullName>
    </recommendedName>
</protein>
<evidence type="ECO:0000313" key="2">
    <source>
        <dbReference type="EMBL" id="GEO06946.1"/>
    </source>
</evidence>
<dbReference type="GO" id="GO:0008270">
    <property type="term" value="F:zinc ion binding"/>
    <property type="evidence" value="ECO:0007669"/>
    <property type="project" value="InterPro"/>
</dbReference>
<proteinExistence type="predicted"/>
<name>A0A512B4P3_9BACT</name>
<dbReference type="GO" id="GO:0016814">
    <property type="term" value="F:hydrolase activity, acting on carbon-nitrogen (but not peptide) bonds, in cyclic amidines"/>
    <property type="evidence" value="ECO:0007669"/>
    <property type="project" value="InterPro"/>
</dbReference>
<dbReference type="AlphaFoldDB" id="A0A512B4P3"/>
<dbReference type="Pfam" id="PF08210">
    <property type="entry name" value="APOBEC_N"/>
    <property type="match status" value="1"/>
</dbReference>
<comment type="caution">
    <text evidence="2">The sequence shown here is derived from an EMBL/GenBank/DDBJ whole genome shotgun (WGS) entry which is preliminary data.</text>
</comment>
<dbReference type="Gene3D" id="3.40.140.10">
    <property type="entry name" value="Cytidine Deaminase, domain 2"/>
    <property type="match status" value="1"/>
</dbReference>
<feature type="domain" description="Activation-induced cytidine deaminase AID" evidence="1">
    <location>
        <begin position="121"/>
        <end position="203"/>
    </location>
</feature>
<dbReference type="EMBL" id="BJYS01000047">
    <property type="protein sequence ID" value="GEO06946.1"/>
    <property type="molecule type" value="Genomic_DNA"/>
</dbReference>
<accession>A0A512B4P3</accession>
<organism evidence="2 3">
    <name type="scientific">Adhaeribacter aerolatus</name>
    <dbReference type="NCBI Taxonomy" id="670289"/>
    <lineage>
        <taxon>Bacteria</taxon>
        <taxon>Pseudomonadati</taxon>
        <taxon>Bacteroidota</taxon>
        <taxon>Cytophagia</taxon>
        <taxon>Cytophagales</taxon>
        <taxon>Hymenobacteraceae</taxon>
        <taxon>Adhaeribacter</taxon>
    </lineage>
</organism>
<dbReference type="Proteomes" id="UP000321532">
    <property type="component" value="Unassembled WGS sequence"/>
</dbReference>
<sequence length="338" mass="37946">MLPEVKFPGKAGIAPYAARNKGGTPVTQARVVILLNDRLPAFTIQTTILGKTPHITSGIGGLGGARIPIQIRGKRQYISLPSRGERGNGGVLFLPEAGKNMIHLLTWNVGSMSLSRYGGNETHAETQFLNWIKAHLKQYPQFLNRIRAIQIFINNSPCGNCTYDLCAFARRYNLGSKIKITWKKNYNKGTDSTANFQKLKQCGIVAVSPTQSELLAEIKPQLKNLKLAKQQQHTYILDKRVHSNKLQAVNRRAERLMTNSSKPASMLSRVFASPHNYTRVKQLFQGIIDQGNYRPRPDGGYEAVRTFKFPTGWSYGKPVNRLKAIIDQKGNWHYYPVP</sequence>
<keyword evidence="3" id="KW-1185">Reference proteome</keyword>
<evidence type="ECO:0000259" key="1">
    <source>
        <dbReference type="Pfam" id="PF08210"/>
    </source>
</evidence>